<feature type="domain" description="Tyr recombinase" evidence="6">
    <location>
        <begin position="221"/>
        <end position="412"/>
    </location>
</feature>
<dbReference type="Gene3D" id="1.10.150.130">
    <property type="match status" value="1"/>
</dbReference>
<evidence type="ECO:0000256" key="2">
    <source>
        <dbReference type="ARBA" id="ARBA00022908"/>
    </source>
</evidence>
<evidence type="ECO:0000256" key="1">
    <source>
        <dbReference type="ARBA" id="ARBA00008857"/>
    </source>
</evidence>
<evidence type="ECO:0000256" key="5">
    <source>
        <dbReference type="PROSITE-ProRule" id="PRU01248"/>
    </source>
</evidence>
<dbReference type="GO" id="GO:0015074">
    <property type="term" value="P:DNA integration"/>
    <property type="evidence" value="ECO:0007669"/>
    <property type="project" value="UniProtKB-KW"/>
</dbReference>
<keyword evidence="2" id="KW-0229">DNA integration</keyword>
<gene>
    <name evidence="8" type="ORF">EAH84_11310</name>
</gene>
<feature type="domain" description="Core-binding (CB)" evidence="7">
    <location>
        <begin position="103"/>
        <end position="199"/>
    </location>
</feature>
<dbReference type="InterPro" id="IPR011010">
    <property type="entry name" value="DNA_brk_join_enz"/>
</dbReference>
<evidence type="ECO:0000313" key="9">
    <source>
        <dbReference type="Proteomes" id="UP000318413"/>
    </source>
</evidence>
<proteinExistence type="inferred from homology"/>
<dbReference type="InterPro" id="IPR013762">
    <property type="entry name" value="Integrase-like_cat_sf"/>
</dbReference>
<dbReference type="GO" id="GO:0006310">
    <property type="term" value="P:DNA recombination"/>
    <property type="evidence" value="ECO:0007669"/>
    <property type="project" value="UniProtKB-KW"/>
</dbReference>
<dbReference type="AlphaFoldDB" id="A0A502CFR8"/>
<dbReference type="EMBL" id="RCZK01000009">
    <property type="protein sequence ID" value="TPG10869.1"/>
    <property type="molecule type" value="Genomic_DNA"/>
</dbReference>
<protein>
    <submittedName>
        <fullName evidence="8">Site-specific integrase</fullName>
    </submittedName>
</protein>
<dbReference type="PANTHER" id="PTHR30349">
    <property type="entry name" value="PHAGE INTEGRASE-RELATED"/>
    <property type="match status" value="1"/>
</dbReference>
<dbReference type="PROSITE" id="PS51900">
    <property type="entry name" value="CB"/>
    <property type="match status" value="1"/>
</dbReference>
<dbReference type="InterPro" id="IPR010998">
    <property type="entry name" value="Integrase_recombinase_N"/>
</dbReference>
<dbReference type="RefSeq" id="WP_140872031.1">
    <property type="nucleotide sequence ID" value="NZ_RCZK01000009.1"/>
</dbReference>
<evidence type="ECO:0000259" key="7">
    <source>
        <dbReference type="PROSITE" id="PS51900"/>
    </source>
</evidence>
<sequence length="432" mass="49458">MPVESHLLMDGALHVYRREGSRFWQCATYLGSRNQRQTTKEVSLAAAKDFARDWYMERCVEDRQRRRAGVRLAGGPVQPQIADPDAQIERSIKSGRPRTPTGPSFEDAATAFTNEFEVITLGERNVGYVKSKSDIIRVHLLPFFGETALADINAGKVQEYRLHRQSSRVDAKTGKPKRPARATLHHEIVTLRQVLKTANRKGWIPAIPDMSAPYKTSGKLEHRAWFSPEEYKMLYEATRGRAKNPPKPRWREVCETFYDYVLFMGNTGLRPDEASRLELRDVKIVDGESTGERILEIEVRGKRGVGFCKSMPGAILPFERVRKRKQLKPTDRVFGKSPRELMNTVLDELNLKFDRDGHIRTCYSLRHTYICLRLLEGADIYQVAKNCRTSVEMIEKYYGRHLKNNIDASAVNVRKARPMPVSARKKAAKPVK</sequence>
<evidence type="ECO:0000259" key="6">
    <source>
        <dbReference type="PROSITE" id="PS51898"/>
    </source>
</evidence>
<accession>A0A502CFR8</accession>
<evidence type="ECO:0000313" key="8">
    <source>
        <dbReference type="EMBL" id="TPG10869.1"/>
    </source>
</evidence>
<dbReference type="Gene3D" id="1.10.443.10">
    <property type="entry name" value="Intergrase catalytic core"/>
    <property type="match status" value="1"/>
</dbReference>
<dbReference type="Proteomes" id="UP000318413">
    <property type="component" value="Unassembled WGS sequence"/>
</dbReference>
<dbReference type="InterPro" id="IPR050090">
    <property type="entry name" value="Tyrosine_recombinase_XerCD"/>
</dbReference>
<organism evidence="8 9">
    <name type="scientific">Sphingomonas oligophenolica</name>
    <dbReference type="NCBI Taxonomy" id="301154"/>
    <lineage>
        <taxon>Bacteria</taxon>
        <taxon>Pseudomonadati</taxon>
        <taxon>Pseudomonadota</taxon>
        <taxon>Alphaproteobacteria</taxon>
        <taxon>Sphingomonadales</taxon>
        <taxon>Sphingomonadaceae</taxon>
        <taxon>Sphingomonas</taxon>
    </lineage>
</organism>
<evidence type="ECO:0000256" key="4">
    <source>
        <dbReference type="ARBA" id="ARBA00023172"/>
    </source>
</evidence>
<comment type="caution">
    <text evidence="8">The sequence shown here is derived from an EMBL/GenBank/DDBJ whole genome shotgun (WGS) entry which is preliminary data.</text>
</comment>
<evidence type="ECO:0000256" key="3">
    <source>
        <dbReference type="ARBA" id="ARBA00023125"/>
    </source>
</evidence>
<comment type="similarity">
    <text evidence="1">Belongs to the 'phage' integrase family.</text>
</comment>
<dbReference type="GO" id="GO:0003677">
    <property type="term" value="F:DNA binding"/>
    <property type="evidence" value="ECO:0007669"/>
    <property type="project" value="UniProtKB-UniRule"/>
</dbReference>
<keyword evidence="3 5" id="KW-0238">DNA-binding</keyword>
<dbReference type="SUPFAM" id="SSF56349">
    <property type="entry name" value="DNA breaking-rejoining enzymes"/>
    <property type="match status" value="1"/>
</dbReference>
<dbReference type="PANTHER" id="PTHR30349:SF41">
    <property type="entry name" value="INTEGRASE_RECOMBINASE PROTEIN MJ0367-RELATED"/>
    <property type="match status" value="1"/>
</dbReference>
<name>A0A502CFR8_9SPHN</name>
<dbReference type="InterPro" id="IPR002104">
    <property type="entry name" value="Integrase_catalytic"/>
</dbReference>
<dbReference type="OrthoDB" id="102994at2"/>
<keyword evidence="9" id="KW-1185">Reference proteome</keyword>
<keyword evidence="4" id="KW-0233">DNA recombination</keyword>
<dbReference type="PROSITE" id="PS51898">
    <property type="entry name" value="TYR_RECOMBINASE"/>
    <property type="match status" value="1"/>
</dbReference>
<reference evidence="8 9" key="1">
    <citation type="journal article" date="2019" name="Environ. Microbiol.">
        <title>Species interactions and distinct microbial communities in high Arctic permafrost affected cryosols are associated with the CH4 and CO2 gas fluxes.</title>
        <authorList>
            <person name="Altshuler I."/>
            <person name="Hamel J."/>
            <person name="Turney S."/>
            <person name="Magnuson E."/>
            <person name="Levesque R."/>
            <person name="Greer C."/>
            <person name="Whyte L.G."/>
        </authorList>
    </citation>
    <scope>NUCLEOTIDE SEQUENCE [LARGE SCALE GENOMIC DNA]</scope>
    <source>
        <strain evidence="8 9">S5.1</strain>
    </source>
</reference>
<dbReference type="InterPro" id="IPR044068">
    <property type="entry name" value="CB"/>
</dbReference>